<dbReference type="RefSeq" id="WP_223929368.1">
    <property type="nucleotide sequence ID" value="NZ_BPTU01000001.1"/>
</dbReference>
<proteinExistence type="predicted"/>
<reference evidence="2" key="1">
    <citation type="journal article" date="2022" name="Int. J. Syst. Evol. Microbiol.">
        <title>Prevotella lacticifex sp. nov., isolated from the rumen of cows.</title>
        <authorList>
            <person name="Shinkai T."/>
            <person name="Ikeyama N."/>
            <person name="Kumagai M."/>
            <person name="Ohmori H."/>
            <person name="Sakamoto M."/>
            <person name="Ohkuma M."/>
            <person name="Mitsumori M."/>
        </authorList>
    </citation>
    <scope>NUCLEOTIDE SEQUENCE</scope>
    <source>
        <strain evidence="2">R5076</strain>
    </source>
</reference>
<dbReference type="AlphaFoldDB" id="A0A9R1CCZ8"/>
<sequence>MKKGIVYLAAGAILLSGCDTYTGAGAYAGATFGSIIGSAIGGISNGPRGSDLGSIVGMAGGAAVGAVIGSVADKADQQRVHDHYDQVQRNKQRGYNPYDNGSQRQAPSGNFADNGNDDIYSYSGSNTGAPDESGFDATNSGDDRITFSPSDTTNLVPSAPASGNPGYSASEPTTVVPNGTSHFQIIPQGVTYTPNIEIANARFVDANEDGTLSRNEDAKVTFEIYNRGQQTLFNVVPSVVETTGNRHISITPSIIVESLAPGQGIVYTAFVRADKRLANGNAKFALAVLQGKKSISKVTEFNIPTRK</sequence>
<dbReference type="PROSITE" id="PS51257">
    <property type="entry name" value="PROKAR_LIPOPROTEIN"/>
    <property type="match status" value="1"/>
</dbReference>
<feature type="compositionally biased region" description="Polar residues" evidence="1">
    <location>
        <begin position="99"/>
        <end position="113"/>
    </location>
</feature>
<dbReference type="EMBL" id="BPUB01000003">
    <property type="protein sequence ID" value="GJG60329.1"/>
    <property type="molecule type" value="Genomic_DNA"/>
</dbReference>
<evidence type="ECO:0000256" key="1">
    <source>
        <dbReference type="SAM" id="MobiDB-lite"/>
    </source>
</evidence>
<feature type="region of interest" description="Disordered" evidence="1">
    <location>
        <begin position="76"/>
        <end position="172"/>
    </location>
</feature>
<feature type="compositionally biased region" description="Polar residues" evidence="1">
    <location>
        <begin position="147"/>
        <end position="156"/>
    </location>
</feature>
<accession>A0A9R1CCZ8</accession>
<protein>
    <recommendedName>
        <fullName evidence="4">Glycine zipper domain-containing protein</fullName>
    </recommendedName>
</protein>
<feature type="compositionally biased region" description="Basic and acidic residues" evidence="1">
    <location>
        <begin position="76"/>
        <end position="88"/>
    </location>
</feature>
<name>A0A9R1CCZ8_9BACT</name>
<comment type="caution">
    <text evidence="2">The sequence shown here is derived from an EMBL/GenBank/DDBJ whole genome shotgun (WGS) entry which is preliminary data.</text>
</comment>
<evidence type="ECO:0000313" key="2">
    <source>
        <dbReference type="EMBL" id="GJG60329.1"/>
    </source>
</evidence>
<organism evidence="2 3">
    <name type="scientific">Prevotella lacticifex</name>
    <dbReference type="NCBI Taxonomy" id="2854755"/>
    <lineage>
        <taxon>Bacteria</taxon>
        <taxon>Pseudomonadati</taxon>
        <taxon>Bacteroidota</taxon>
        <taxon>Bacteroidia</taxon>
        <taxon>Bacteroidales</taxon>
        <taxon>Prevotellaceae</taxon>
        <taxon>Prevotella</taxon>
    </lineage>
</organism>
<keyword evidence="3" id="KW-1185">Reference proteome</keyword>
<evidence type="ECO:0008006" key="4">
    <source>
        <dbReference type="Google" id="ProtNLM"/>
    </source>
</evidence>
<evidence type="ECO:0000313" key="3">
    <source>
        <dbReference type="Proteomes" id="UP000825483"/>
    </source>
</evidence>
<dbReference type="GeneID" id="72467706"/>
<dbReference type="Proteomes" id="UP000825483">
    <property type="component" value="Unassembled WGS sequence"/>
</dbReference>
<gene>
    <name evidence="2" type="ORF">PRLR5076_31800</name>
</gene>